<accession>A0A939DSU0</accession>
<dbReference type="PANTHER" id="PTHR23355:SF9">
    <property type="entry name" value="DIS3-LIKE EXONUCLEASE 2"/>
    <property type="match status" value="1"/>
</dbReference>
<dbReference type="SUPFAM" id="SSF50249">
    <property type="entry name" value="Nucleic acid-binding proteins"/>
    <property type="match status" value="1"/>
</dbReference>
<dbReference type="PANTHER" id="PTHR23355">
    <property type="entry name" value="RIBONUCLEASE"/>
    <property type="match status" value="1"/>
</dbReference>
<evidence type="ECO:0000259" key="4">
    <source>
        <dbReference type="Pfam" id="PF17876"/>
    </source>
</evidence>
<evidence type="ECO:0000256" key="2">
    <source>
        <dbReference type="ARBA" id="ARBA00022801"/>
    </source>
</evidence>
<dbReference type="GO" id="GO:0005829">
    <property type="term" value="C:cytosol"/>
    <property type="evidence" value="ECO:0007669"/>
    <property type="project" value="TreeGrafter"/>
</dbReference>
<feature type="non-terminal residue" evidence="5">
    <location>
        <position position="1"/>
    </location>
</feature>
<comment type="caution">
    <text evidence="5">The sequence shown here is derived from an EMBL/GenBank/DDBJ whole genome shotgun (WGS) entry which is preliminary data.</text>
</comment>
<name>A0A939DSU0_9ALTE</name>
<dbReference type="GO" id="GO:0004527">
    <property type="term" value="F:exonuclease activity"/>
    <property type="evidence" value="ECO:0007669"/>
    <property type="project" value="UniProtKB-KW"/>
</dbReference>
<sequence length="94" mass="10641">IQRPMKRVNAVGKIIEVLGEHMAPGMEIEMALRTFDIPHNWPKEVEKQVQGLAEQVPEEAKQGRVDLRAMPLVTIDGEDARDFDDAVYCEPLDD</sequence>
<dbReference type="InterPro" id="IPR012340">
    <property type="entry name" value="NA-bd_OB-fold"/>
</dbReference>
<proteinExistence type="predicted"/>
<dbReference type="Proteomes" id="UP000664654">
    <property type="component" value="Unassembled WGS sequence"/>
</dbReference>
<feature type="non-terminal residue" evidence="5">
    <location>
        <position position="94"/>
    </location>
</feature>
<protein>
    <submittedName>
        <fullName evidence="5">Ribonuclease R</fullName>
    </submittedName>
</protein>
<dbReference type="InterPro" id="IPR050180">
    <property type="entry name" value="RNR_Ribonuclease"/>
</dbReference>
<organism evidence="5 6">
    <name type="scientific">Bowmanella dokdonensis</name>
    <dbReference type="NCBI Taxonomy" id="751969"/>
    <lineage>
        <taxon>Bacteria</taxon>
        <taxon>Pseudomonadati</taxon>
        <taxon>Pseudomonadota</taxon>
        <taxon>Gammaproteobacteria</taxon>
        <taxon>Alteromonadales</taxon>
        <taxon>Alteromonadaceae</taxon>
        <taxon>Bowmanella</taxon>
    </lineage>
</organism>
<keyword evidence="6" id="KW-1185">Reference proteome</keyword>
<keyword evidence="1" id="KW-0540">Nuclease</keyword>
<reference evidence="5" key="1">
    <citation type="submission" date="2021-03" db="EMBL/GenBank/DDBJ databases">
        <title>novel species isolated from a fishpond in China.</title>
        <authorList>
            <person name="Lu H."/>
            <person name="Cai Z."/>
        </authorList>
    </citation>
    <scope>NUCLEOTIDE SEQUENCE</scope>
    <source>
        <strain evidence="5">JCM 30855</strain>
    </source>
</reference>
<evidence type="ECO:0000313" key="6">
    <source>
        <dbReference type="Proteomes" id="UP000664654"/>
    </source>
</evidence>
<dbReference type="AlphaFoldDB" id="A0A939DSU0"/>
<evidence type="ECO:0000256" key="1">
    <source>
        <dbReference type="ARBA" id="ARBA00022722"/>
    </source>
</evidence>
<evidence type="ECO:0000256" key="3">
    <source>
        <dbReference type="ARBA" id="ARBA00022839"/>
    </source>
</evidence>
<dbReference type="InterPro" id="IPR040476">
    <property type="entry name" value="CSD2"/>
</dbReference>
<dbReference type="EMBL" id="JAFKCV010000393">
    <property type="protein sequence ID" value="MBN7828114.1"/>
    <property type="molecule type" value="Genomic_DNA"/>
</dbReference>
<gene>
    <name evidence="5" type="ORF">J0A66_23045</name>
</gene>
<keyword evidence="3" id="KW-0269">Exonuclease</keyword>
<dbReference type="Pfam" id="PF17876">
    <property type="entry name" value="CSD2"/>
    <property type="match status" value="1"/>
</dbReference>
<dbReference type="GO" id="GO:0006402">
    <property type="term" value="P:mRNA catabolic process"/>
    <property type="evidence" value="ECO:0007669"/>
    <property type="project" value="TreeGrafter"/>
</dbReference>
<feature type="domain" description="RNase II/RNase R cold shock" evidence="4">
    <location>
        <begin position="2"/>
        <end position="42"/>
    </location>
</feature>
<evidence type="ECO:0000313" key="5">
    <source>
        <dbReference type="EMBL" id="MBN7828114.1"/>
    </source>
</evidence>
<keyword evidence="2" id="KW-0378">Hydrolase</keyword>